<feature type="domain" description="TonB-dependent receptor plug" evidence="9">
    <location>
        <begin position="115"/>
        <end position="222"/>
    </location>
</feature>
<reference evidence="10 11" key="1">
    <citation type="submission" date="2019-02" db="EMBL/GenBank/DDBJ databases">
        <title>Isolation and identification of novel species under the genus Muribaculum.</title>
        <authorList>
            <person name="Miyake S."/>
            <person name="Ding Y."/>
            <person name="Low A."/>
            <person name="Soh M."/>
            <person name="Seedorf H."/>
        </authorList>
    </citation>
    <scope>NUCLEOTIDE SEQUENCE [LARGE SCALE GENOMIC DNA]</scope>
    <source>
        <strain evidence="10 11">TLL-A4</strain>
    </source>
</reference>
<accession>A0A4P7VL38</accession>
<evidence type="ECO:0000256" key="8">
    <source>
        <dbReference type="SAM" id="SignalP"/>
    </source>
</evidence>
<comment type="similarity">
    <text evidence="7">Belongs to the TonB-dependent receptor family.</text>
</comment>
<evidence type="ECO:0000256" key="1">
    <source>
        <dbReference type="ARBA" id="ARBA00004571"/>
    </source>
</evidence>
<keyword evidence="8" id="KW-0732">Signal</keyword>
<dbReference type="InterPro" id="IPR023997">
    <property type="entry name" value="TonB-dep_OMP_SusC/RagA_CS"/>
</dbReference>
<dbReference type="OrthoDB" id="9768177at2"/>
<dbReference type="EMBL" id="CP039393">
    <property type="protein sequence ID" value="QCD36390.1"/>
    <property type="molecule type" value="Genomic_DNA"/>
</dbReference>
<evidence type="ECO:0000313" key="11">
    <source>
        <dbReference type="Proteomes" id="UP000297031"/>
    </source>
</evidence>
<dbReference type="InterPro" id="IPR037066">
    <property type="entry name" value="Plug_dom_sf"/>
</dbReference>
<keyword evidence="5 7" id="KW-0472">Membrane</keyword>
<evidence type="ECO:0000256" key="4">
    <source>
        <dbReference type="ARBA" id="ARBA00022692"/>
    </source>
</evidence>
<organism evidence="10 11">
    <name type="scientific">Muribaculum gordoncarteri</name>
    <dbReference type="NCBI Taxonomy" id="2530390"/>
    <lineage>
        <taxon>Bacteria</taxon>
        <taxon>Pseudomonadati</taxon>
        <taxon>Bacteroidota</taxon>
        <taxon>Bacteroidia</taxon>
        <taxon>Bacteroidales</taxon>
        <taxon>Muribaculaceae</taxon>
        <taxon>Muribaculum</taxon>
    </lineage>
</organism>
<dbReference type="Pfam" id="PF13715">
    <property type="entry name" value="CarbopepD_reg_2"/>
    <property type="match status" value="1"/>
</dbReference>
<dbReference type="GO" id="GO:0009279">
    <property type="term" value="C:cell outer membrane"/>
    <property type="evidence" value="ECO:0007669"/>
    <property type="project" value="UniProtKB-SubCell"/>
</dbReference>
<sequence length="1004" mass="111740">MKKFILLLFALLTVVSVSAQSRSIRGTVVSAADGEPLVGATVVPVGGGSGTATDLDGKFHLTVSNKVSQLTVSYIGMKPVTVPVQDNMTIRLETSDTRLDEVVVTGYGSGKKLGSIVGSVAVIGEQNFENLTTPTFVDALQGQVAGLSIFSSSGDPSSVDNQIRLRGLNSLNAGTTPLFILDGAPVTQTVFTTLNPNDIESITVLKDAASVAIYGSRAANGVIVITSKKGKYGQQARVTIRAKYGWSQLTPDKVDMMNSDQYIEYRDKIGQPVSQGIKDLVNKHGISTNWRDEIFDGSAPTYSLEGAVTGGTERTSYYISLNHLNQEGIIAQSGMRRETMRVSVDSKVTDWFRVGLQTNLGYTKYETNNESGASYSGDGLYPTNPMVFARKALPYDSPYYYTFDDNGNIMWGDRAEYLHYSGMPTPDYIRSGRSVLRNRLTINAALYEAFTPIKGLTLRAQQAVDAYDTRLKNLGFPNETLYTPMGDVYANGGTAGELVTGYNQQSFSRYYSFTYTNTAEYNFNIADVHNVRALVGEESIISQSEGFGVFSEGQSDRRQMLLTQGTSVAISDLSESLVRTVMNSIFAQLSYDYDSKYFFDFTYRRDGSSKFAPGHRWANFFSVGGMWNIKSEKFLQPYTWLDDLKFRISYGTTGNSSIDNYMYYGLIGAGNVYNGQGSLGISQAANSDLTWETVKSFDLGLNFGLFNILDVDVDFYNKQTCDMLLEIPYSYTTGFDGGWGNVGGMRNRGVDVDVKANIINTRDWTWNVRANFNYNKNEITDLYDGLDELPFLNANVIYKVGHDAGSFYCVKYAGVDPRDGQQMWYTKDGNLTKVFNETRDSQILDKSQYSPWSGGFGTDLRWKGLSLRMDFTWAAKKYMINNDLYFITNNNFATSYNQRVEMLNVWTKPGDITDIPAPGQALQFDDRWLEDASFVRLKNLTLQYSLPKAWVNKACLSGVNLHFTGRNLLTFTSFTGYDPEPESNLVAFYYPNTRQYEFGIEVSF</sequence>
<dbReference type="RefSeq" id="WP_136410832.1">
    <property type="nucleotide sequence ID" value="NZ_CP039393.1"/>
</dbReference>
<dbReference type="SUPFAM" id="SSF49464">
    <property type="entry name" value="Carboxypeptidase regulatory domain-like"/>
    <property type="match status" value="1"/>
</dbReference>
<feature type="signal peptide" evidence="8">
    <location>
        <begin position="1"/>
        <end position="19"/>
    </location>
</feature>
<dbReference type="InterPro" id="IPR008969">
    <property type="entry name" value="CarboxyPept-like_regulatory"/>
</dbReference>
<comment type="subcellular location">
    <subcellularLocation>
        <location evidence="1 7">Cell outer membrane</location>
        <topology evidence="1 7">Multi-pass membrane protein</topology>
    </subcellularLocation>
</comment>
<dbReference type="InterPro" id="IPR039426">
    <property type="entry name" value="TonB-dep_rcpt-like"/>
</dbReference>
<keyword evidence="6 7" id="KW-0998">Cell outer membrane</keyword>
<dbReference type="SUPFAM" id="SSF56935">
    <property type="entry name" value="Porins"/>
    <property type="match status" value="1"/>
</dbReference>
<dbReference type="PROSITE" id="PS52016">
    <property type="entry name" value="TONB_DEPENDENT_REC_3"/>
    <property type="match status" value="1"/>
</dbReference>
<keyword evidence="11" id="KW-1185">Reference proteome</keyword>
<dbReference type="KEGG" id="mgod:E7746_11110"/>
<evidence type="ECO:0000259" key="9">
    <source>
        <dbReference type="Pfam" id="PF07715"/>
    </source>
</evidence>
<proteinExistence type="inferred from homology"/>
<dbReference type="Gene3D" id="2.60.40.1120">
    <property type="entry name" value="Carboxypeptidase-like, regulatory domain"/>
    <property type="match status" value="1"/>
</dbReference>
<protein>
    <submittedName>
        <fullName evidence="10">TonB-dependent receptor</fullName>
    </submittedName>
</protein>
<dbReference type="InterPro" id="IPR036942">
    <property type="entry name" value="Beta-barrel_TonB_sf"/>
</dbReference>
<keyword evidence="2 7" id="KW-0813">Transport</keyword>
<dbReference type="Gene3D" id="2.40.170.20">
    <property type="entry name" value="TonB-dependent receptor, beta-barrel domain"/>
    <property type="match status" value="1"/>
</dbReference>
<evidence type="ECO:0000256" key="5">
    <source>
        <dbReference type="ARBA" id="ARBA00023136"/>
    </source>
</evidence>
<evidence type="ECO:0000256" key="2">
    <source>
        <dbReference type="ARBA" id="ARBA00022448"/>
    </source>
</evidence>
<evidence type="ECO:0000256" key="3">
    <source>
        <dbReference type="ARBA" id="ARBA00022452"/>
    </source>
</evidence>
<keyword evidence="10" id="KW-0675">Receptor</keyword>
<feature type="chain" id="PRO_5020524670" evidence="8">
    <location>
        <begin position="20"/>
        <end position="1004"/>
    </location>
</feature>
<dbReference type="InterPro" id="IPR023996">
    <property type="entry name" value="TonB-dep_OMP_SusC/RagA"/>
</dbReference>
<evidence type="ECO:0000256" key="6">
    <source>
        <dbReference type="ARBA" id="ARBA00023237"/>
    </source>
</evidence>
<gene>
    <name evidence="10" type="ORF">E7746_11110</name>
</gene>
<evidence type="ECO:0000313" key="10">
    <source>
        <dbReference type="EMBL" id="QCD36390.1"/>
    </source>
</evidence>
<keyword evidence="3 7" id="KW-1134">Transmembrane beta strand</keyword>
<dbReference type="NCBIfam" id="TIGR04056">
    <property type="entry name" value="OMP_RagA_SusC"/>
    <property type="match status" value="1"/>
</dbReference>
<name>A0A4P7VL38_9BACT</name>
<dbReference type="AlphaFoldDB" id="A0A4P7VL38"/>
<dbReference type="Proteomes" id="UP000297031">
    <property type="component" value="Chromosome"/>
</dbReference>
<dbReference type="InterPro" id="IPR012910">
    <property type="entry name" value="Plug_dom"/>
</dbReference>
<dbReference type="Gene3D" id="2.170.130.10">
    <property type="entry name" value="TonB-dependent receptor, plug domain"/>
    <property type="match status" value="1"/>
</dbReference>
<evidence type="ECO:0000256" key="7">
    <source>
        <dbReference type="PROSITE-ProRule" id="PRU01360"/>
    </source>
</evidence>
<dbReference type="Pfam" id="PF07715">
    <property type="entry name" value="Plug"/>
    <property type="match status" value="1"/>
</dbReference>
<keyword evidence="4 7" id="KW-0812">Transmembrane</keyword>
<dbReference type="NCBIfam" id="TIGR04057">
    <property type="entry name" value="SusC_RagA_signa"/>
    <property type="match status" value="1"/>
</dbReference>